<name>A0A2H3L2J4_9CHLR</name>
<dbReference type="CDD" id="cd09117">
    <property type="entry name" value="PLDc_Bfil_DEXD_like"/>
    <property type="match status" value="1"/>
</dbReference>
<accession>A0A2H3L2J4</accession>
<comment type="caution">
    <text evidence="2">The sequence shown here is derived from an EMBL/GenBank/DDBJ whole genome shotgun (WGS) entry which is preliminary data.</text>
</comment>
<dbReference type="Pfam" id="PF09565">
    <property type="entry name" value="RE_NgoFVII"/>
    <property type="match status" value="1"/>
</dbReference>
<dbReference type="EMBL" id="LYXE01000152">
    <property type="protein sequence ID" value="PDV97367.1"/>
    <property type="molecule type" value="Genomic_DNA"/>
</dbReference>
<evidence type="ECO:0000313" key="2">
    <source>
        <dbReference type="EMBL" id="PDV97367.1"/>
    </source>
</evidence>
<dbReference type="InterPro" id="IPR001736">
    <property type="entry name" value="PLipase_D/transphosphatidylase"/>
</dbReference>
<sequence>MAFLFIPQPNAQMSALKFLQHHFNDHQWTEFRAAVAFVKRSGIRHIGNFLRDFSKRGEVDLTVGISLEGSSRQGLQGLLNSLEGRGKLWVFYNEVEATFHPKIYLFKNDTKADVVIGSANLTEGGLFSNYEASCAISLDLNHKEDQETLYQIEVSLDYWSGGDPRISKPLNQEFLDALVDNYYVPDESEVREYGQPSGRSRRKTSNKRALFERVPVLKAPPPPVDETILDDDDLLINDEELEGIYDEDDELRDDLAEEDFIVITPKPAPPQPGNHRVFLMTLKRTDVGIGQTTSGKSRRSPEIFIPLSARDYDGDFWGWETEFVEDPQRPGKWDRRGVRMRIGTITTEVTMMTWPVKHDFRLRSEILRSAGNVDDILRIERTDGEGGFSYYVEIIPFGTVEYEEYLVRCTCETRNSQKKWGYY</sequence>
<dbReference type="GO" id="GO:0003824">
    <property type="term" value="F:catalytic activity"/>
    <property type="evidence" value="ECO:0007669"/>
    <property type="project" value="InterPro"/>
</dbReference>
<proteinExistence type="predicted"/>
<dbReference type="Proteomes" id="UP000220922">
    <property type="component" value="Unassembled WGS sequence"/>
</dbReference>
<dbReference type="GO" id="GO:0006793">
    <property type="term" value="P:phosphorus metabolic process"/>
    <property type="evidence" value="ECO:0007669"/>
    <property type="project" value="UniProtKB-ARBA"/>
</dbReference>
<dbReference type="RefSeq" id="WP_097654528.1">
    <property type="nucleotide sequence ID" value="NZ_LYXE01000152.1"/>
</dbReference>
<evidence type="ECO:0000259" key="1">
    <source>
        <dbReference type="PROSITE" id="PS50035"/>
    </source>
</evidence>
<organism evidence="2 3">
    <name type="scientific">Candidatus Chloroploca asiatica</name>
    <dbReference type="NCBI Taxonomy" id="1506545"/>
    <lineage>
        <taxon>Bacteria</taxon>
        <taxon>Bacillati</taxon>
        <taxon>Chloroflexota</taxon>
        <taxon>Chloroflexia</taxon>
        <taxon>Chloroflexales</taxon>
        <taxon>Chloroflexineae</taxon>
        <taxon>Oscillochloridaceae</taxon>
        <taxon>Candidatus Chloroploca</taxon>
    </lineage>
</organism>
<feature type="domain" description="PLD phosphodiesterase" evidence="1">
    <location>
        <begin position="95"/>
        <end position="125"/>
    </location>
</feature>
<evidence type="ECO:0000313" key="3">
    <source>
        <dbReference type="Proteomes" id="UP000220922"/>
    </source>
</evidence>
<dbReference type="InterPro" id="IPR019065">
    <property type="entry name" value="RE_NgoFVII_N"/>
</dbReference>
<keyword evidence="3" id="KW-1185">Reference proteome</keyword>
<dbReference type="AlphaFoldDB" id="A0A2H3L2J4"/>
<dbReference type="Gene3D" id="3.30.870.10">
    <property type="entry name" value="Endonuclease Chain A"/>
    <property type="match status" value="1"/>
</dbReference>
<reference evidence="2 3" key="1">
    <citation type="submission" date="2016-05" db="EMBL/GenBank/DDBJ databases">
        <authorList>
            <person name="Lavstsen T."/>
            <person name="Jespersen J.S."/>
        </authorList>
    </citation>
    <scope>NUCLEOTIDE SEQUENCE [LARGE SCALE GENOMIC DNA]</scope>
    <source>
        <strain evidence="2 3">B7-9</strain>
    </source>
</reference>
<protein>
    <recommendedName>
        <fullName evidence="1">PLD phosphodiesterase domain-containing protein</fullName>
    </recommendedName>
</protein>
<dbReference type="SUPFAM" id="SSF56024">
    <property type="entry name" value="Phospholipase D/nuclease"/>
    <property type="match status" value="1"/>
</dbReference>
<dbReference type="PROSITE" id="PS50035">
    <property type="entry name" value="PLD"/>
    <property type="match status" value="1"/>
</dbReference>
<gene>
    <name evidence="2" type="ORF">A9Q02_22520</name>
</gene>